<evidence type="ECO:0000256" key="11">
    <source>
        <dbReference type="RuleBase" id="RU000461"/>
    </source>
</evidence>
<reference evidence="13" key="1">
    <citation type="submission" date="2015-04" db="UniProtKB">
        <authorList>
            <consortium name="EnsemblPlants"/>
        </authorList>
    </citation>
    <scope>IDENTIFICATION</scope>
</reference>
<dbReference type="GO" id="GO:0016020">
    <property type="term" value="C:membrane"/>
    <property type="evidence" value="ECO:0007669"/>
    <property type="project" value="UniProtKB-SubCell"/>
</dbReference>
<dbReference type="Gene3D" id="1.10.630.10">
    <property type="entry name" value="Cytochrome P450"/>
    <property type="match status" value="1"/>
</dbReference>
<evidence type="ECO:0000256" key="4">
    <source>
        <dbReference type="ARBA" id="ARBA00022692"/>
    </source>
</evidence>
<dbReference type="CDD" id="cd11072">
    <property type="entry name" value="CYP71-like"/>
    <property type="match status" value="1"/>
</dbReference>
<evidence type="ECO:0000256" key="1">
    <source>
        <dbReference type="ARBA" id="ARBA00004141"/>
    </source>
</evidence>
<name>A0A0E0KMU7_ORYPU</name>
<keyword evidence="3 10" id="KW-0349">Heme</keyword>
<dbReference type="PROSITE" id="PS00086">
    <property type="entry name" value="CYTOCHROME_P450"/>
    <property type="match status" value="1"/>
</dbReference>
<dbReference type="PANTHER" id="PTHR47955:SF8">
    <property type="entry name" value="CYTOCHROME P450 71D11-LIKE"/>
    <property type="match status" value="1"/>
</dbReference>
<evidence type="ECO:0000256" key="10">
    <source>
        <dbReference type="PIRSR" id="PIRSR602401-1"/>
    </source>
</evidence>
<sequence>MAWQKLIRGLEFLLFFVKQNCEVVNLINHQAIYPRSIMEINSEATVTLVSLISLPILLALLSRNRKSSSSPSSKKRRPPGPWNLPLIGSLLHLLRSQPQVALRDLAVKYGPVMFLRTGQVDTVVVSSPAAAQEVFRDKDVTFASRPSILISEIFCYGNLDIAFAPYGAYWRMLRKLCTVELLSTKMVRQLAPLRNDETLNLVRNIEAASGHGGGDGGKPVTIATLLTSCTNTITAKAAFGQACSSELQEQFLTALDEALKFSNGFCFGDLFPSLRFIDAMTGLRSRLERLRRQLDNVYDKIVALCESHPSDSLVNVLLRIRDQGELEFPFGTTHVKAIILDMFTGGTETTSTSAEWVMSELMRNPEVMAKAQAEVRRVLDNKSPQDHEGLLDDLRYMKMVIKETLRLNPVLPLLLPRVCRETCEIGGYEVVEGTRVVVNAWAMARSPEYWDDAEKFVPERFEDGTADFNGSRFEYLPFGTGRRRCPGDIFGMATLELIVARLLYYFDWSLPAGMQPNDVDMELVVGATARRKNHLQLVASPYKPVLMQR</sequence>
<evidence type="ECO:0000256" key="3">
    <source>
        <dbReference type="ARBA" id="ARBA00022617"/>
    </source>
</evidence>
<reference evidence="13" key="2">
    <citation type="submission" date="2018-05" db="EMBL/GenBank/DDBJ databases">
        <title>OpunRS2 (Oryza punctata Reference Sequence Version 2).</title>
        <authorList>
            <person name="Zhang J."/>
            <person name="Kudrna D."/>
            <person name="Lee S."/>
            <person name="Talag J."/>
            <person name="Welchert J."/>
            <person name="Wing R.A."/>
        </authorList>
    </citation>
    <scope>NUCLEOTIDE SEQUENCE [LARGE SCALE GENOMIC DNA]</scope>
</reference>
<dbReference type="PRINTS" id="PR00385">
    <property type="entry name" value="P450"/>
</dbReference>
<evidence type="ECO:0000256" key="6">
    <source>
        <dbReference type="ARBA" id="ARBA00022989"/>
    </source>
</evidence>
<evidence type="ECO:0000313" key="14">
    <source>
        <dbReference type="Proteomes" id="UP000026962"/>
    </source>
</evidence>
<dbReference type="eggNOG" id="KOG0156">
    <property type="taxonomic scope" value="Eukaryota"/>
</dbReference>
<feature type="coiled-coil region" evidence="12">
    <location>
        <begin position="280"/>
        <end position="307"/>
    </location>
</feature>
<accession>A0A0E0KMU7</accession>
<dbReference type="Gramene" id="OPUNC04G02780.2">
    <property type="protein sequence ID" value="OPUNC04G02780.2"/>
    <property type="gene ID" value="OPUNC04G02780"/>
</dbReference>
<keyword evidence="12" id="KW-0175">Coiled coil</keyword>
<dbReference type="SUPFAM" id="SSF48264">
    <property type="entry name" value="Cytochrome P450"/>
    <property type="match status" value="1"/>
</dbReference>
<keyword evidence="4" id="KW-0812">Transmembrane</keyword>
<dbReference type="GO" id="GO:0020037">
    <property type="term" value="F:heme binding"/>
    <property type="evidence" value="ECO:0007669"/>
    <property type="project" value="InterPro"/>
</dbReference>
<dbReference type="PANTHER" id="PTHR47955">
    <property type="entry name" value="CYTOCHROME P450 FAMILY 71 PROTEIN"/>
    <property type="match status" value="1"/>
</dbReference>
<keyword evidence="6" id="KW-0472">Membrane</keyword>
<evidence type="ECO:0000256" key="7">
    <source>
        <dbReference type="ARBA" id="ARBA00023002"/>
    </source>
</evidence>
<evidence type="ECO:0000256" key="8">
    <source>
        <dbReference type="ARBA" id="ARBA00023004"/>
    </source>
</evidence>
<dbReference type="InterPro" id="IPR017972">
    <property type="entry name" value="Cyt_P450_CS"/>
</dbReference>
<keyword evidence="7 11" id="KW-0560">Oxidoreductase</keyword>
<dbReference type="OMA" id="LINSWAM"/>
<dbReference type="HOGENOM" id="CLU_001570_4_1_1"/>
<dbReference type="InterPro" id="IPR036396">
    <property type="entry name" value="Cyt_P450_sf"/>
</dbReference>
<dbReference type="EnsemblPlants" id="OPUNC04G02780.2">
    <property type="protein sequence ID" value="OPUNC04G02780.2"/>
    <property type="gene ID" value="OPUNC04G02780"/>
</dbReference>
<proteinExistence type="inferred from homology"/>
<comment type="subcellular location">
    <subcellularLocation>
        <location evidence="1">Membrane</location>
        <topology evidence="1">Multi-pass membrane protein</topology>
    </subcellularLocation>
</comment>
<organism evidence="13">
    <name type="scientific">Oryza punctata</name>
    <name type="common">Red rice</name>
    <dbReference type="NCBI Taxonomy" id="4537"/>
    <lineage>
        <taxon>Eukaryota</taxon>
        <taxon>Viridiplantae</taxon>
        <taxon>Streptophyta</taxon>
        <taxon>Embryophyta</taxon>
        <taxon>Tracheophyta</taxon>
        <taxon>Spermatophyta</taxon>
        <taxon>Magnoliopsida</taxon>
        <taxon>Liliopsida</taxon>
        <taxon>Poales</taxon>
        <taxon>Poaceae</taxon>
        <taxon>BOP clade</taxon>
        <taxon>Oryzoideae</taxon>
        <taxon>Oryzeae</taxon>
        <taxon>Oryzinae</taxon>
        <taxon>Oryza</taxon>
    </lineage>
</organism>
<protein>
    <recommendedName>
        <fullName evidence="15">Cytochrome P450</fullName>
    </recommendedName>
</protein>
<dbReference type="InterPro" id="IPR002401">
    <property type="entry name" value="Cyt_P450_E_grp-I"/>
</dbReference>
<evidence type="ECO:0000313" key="13">
    <source>
        <dbReference type="EnsemblPlants" id="OPUNC04G02780.1"/>
    </source>
</evidence>
<dbReference type="PRINTS" id="PR00463">
    <property type="entry name" value="EP450I"/>
</dbReference>
<dbReference type="STRING" id="4537.A0A0E0KMU7"/>
<comment type="similarity">
    <text evidence="2 11">Belongs to the cytochrome P450 family.</text>
</comment>
<keyword evidence="5 10" id="KW-0479">Metal-binding</keyword>
<evidence type="ECO:0000256" key="5">
    <source>
        <dbReference type="ARBA" id="ARBA00022723"/>
    </source>
</evidence>
<evidence type="ECO:0000256" key="2">
    <source>
        <dbReference type="ARBA" id="ARBA00010617"/>
    </source>
</evidence>
<evidence type="ECO:0000256" key="9">
    <source>
        <dbReference type="ARBA" id="ARBA00023033"/>
    </source>
</evidence>
<evidence type="ECO:0008006" key="15">
    <source>
        <dbReference type="Google" id="ProtNLM"/>
    </source>
</evidence>
<evidence type="ECO:0000256" key="12">
    <source>
        <dbReference type="SAM" id="Coils"/>
    </source>
</evidence>
<keyword evidence="8 10" id="KW-0408">Iron</keyword>
<keyword evidence="6" id="KW-1133">Transmembrane helix</keyword>
<dbReference type="GO" id="GO:0016101">
    <property type="term" value="P:diterpenoid metabolic process"/>
    <property type="evidence" value="ECO:0007669"/>
    <property type="project" value="EnsemblPlants"/>
</dbReference>
<dbReference type="Gramene" id="OPUNC04G02780.1">
    <property type="protein sequence ID" value="OPUNC04G02780.1"/>
    <property type="gene ID" value="OPUNC04G02780"/>
</dbReference>
<dbReference type="Proteomes" id="UP000026962">
    <property type="component" value="Chromosome 4"/>
</dbReference>
<dbReference type="Pfam" id="PF00067">
    <property type="entry name" value="p450"/>
    <property type="match status" value="1"/>
</dbReference>
<dbReference type="EnsemblPlants" id="OPUNC04G02780.1">
    <property type="protein sequence ID" value="OPUNC04G02780.1"/>
    <property type="gene ID" value="OPUNC04G02780"/>
</dbReference>
<dbReference type="GO" id="GO:0036209">
    <property type="term" value="F:9beta-pimara-7,15-diene oxidase activity"/>
    <property type="evidence" value="ECO:0007669"/>
    <property type="project" value="EnsemblPlants"/>
</dbReference>
<dbReference type="FunFam" id="1.10.630.10:FF:000043">
    <property type="entry name" value="Cytochrome P450 99A2"/>
    <property type="match status" value="1"/>
</dbReference>
<dbReference type="InterPro" id="IPR001128">
    <property type="entry name" value="Cyt_P450"/>
</dbReference>
<dbReference type="GO" id="GO:0071395">
    <property type="term" value="P:cellular response to jasmonic acid stimulus"/>
    <property type="evidence" value="ECO:0007669"/>
    <property type="project" value="EnsemblPlants"/>
</dbReference>
<keyword evidence="9 11" id="KW-0503">Monooxygenase</keyword>
<feature type="binding site" description="axial binding residue" evidence="10">
    <location>
        <position position="485"/>
    </location>
    <ligand>
        <name>heme</name>
        <dbReference type="ChEBI" id="CHEBI:30413"/>
    </ligand>
    <ligandPart>
        <name>Fe</name>
        <dbReference type="ChEBI" id="CHEBI:18248"/>
    </ligandPart>
</feature>
<dbReference type="AlphaFoldDB" id="A0A0E0KMU7"/>
<comment type="cofactor">
    <cofactor evidence="10">
        <name>heme</name>
        <dbReference type="ChEBI" id="CHEBI:30413"/>
    </cofactor>
</comment>
<keyword evidence="14" id="KW-1185">Reference proteome</keyword>
<dbReference type="GO" id="GO:0005506">
    <property type="term" value="F:iron ion binding"/>
    <property type="evidence" value="ECO:0007669"/>
    <property type="project" value="InterPro"/>
</dbReference>